<sequence>MERFAAPPVAAAAMRILPVIDVRHGLAVRAVGGRRAHYRPFRSPLSPDADPLTLARRIRERWGTNALYLADLDAVEQGGPAYSQANAALWHALIDDGFRLLLDPGVRGAGDLDAGLTPGDSRVVIASETIESLPALRSCLRDERSVLGCDLRAGEAVGPEGLLDAVRVSDAPVLLLDVAAVGVGQGVPTLPLCRELRAAQPSRAVLTGGGVRSIADVRAAEAAGVSELLVASALYDGRLSAQDLRPYLPPTV</sequence>
<dbReference type="EC" id="5.3.1.16" evidence="6"/>
<organism evidence="6 7">
    <name type="scientific">Alienimonas californiensis</name>
    <dbReference type="NCBI Taxonomy" id="2527989"/>
    <lineage>
        <taxon>Bacteria</taxon>
        <taxon>Pseudomonadati</taxon>
        <taxon>Planctomycetota</taxon>
        <taxon>Planctomycetia</taxon>
        <taxon>Planctomycetales</taxon>
        <taxon>Planctomycetaceae</taxon>
        <taxon>Alienimonas</taxon>
    </lineage>
</organism>
<dbReference type="OrthoDB" id="1796087at2"/>
<accession>A0A517PCE7</accession>
<protein>
    <submittedName>
        <fullName evidence="6">Phosphoribosyl isomerase A</fullName>
        <ecNumber evidence="6">5.3.1.16</ecNumber>
    </submittedName>
</protein>
<proteinExistence type="inferred from homology"/>
<dbReference type="Proteomes" id="UP000318741">
    <property type="component" value="Chromosome"/>
</dbReference>
<dbReference type="InterPro" id="IPR013785">
    <property type="entry name" value="Aldolase_TIM"/>
</dbReference>
<comment type="similarity">
    <text evidence="1 5">Belongs to the HisA/HisF family.</text>
</comment>
<evidence type="ECO:0000313" key="6">
    <source>
        <dbReference type="EMBL" id="QDT17054.1"/>
    </source>
</evidence>
<evidence type="ECO:0000256" key="2">
    <source>
        <dbReference type="ARBA" id="ARBA00022605"/>
    </source>
</evidence>
<keyword evidence="6" id="KW-0413">Isomerase</keyword>
<dbReference type="InterPro" id="IPR011060">
    <property type="entry name" value="RibuloseP-bd_barrel"/>
</dbReference>
<reference evidence="6 7" key="1">
    <citation type="submission" date="2019-02" db="EMBL/GenBank/DDBJ databases">
        <title>Deep-cultivation of Planctomycetes and their phenomic and genomic characterization uncovers novel biology.</title>
        <authorList>
            <person name="Wiegand S."/>
            <person name="Jogler M."/>
            <person name="Boedeker C."/>
            <person name="Pinto D."/>
            <person name="Vollmers J."/>
            <person name="Rivas-Marin E."/>
            <person name="Kohn T."/>
            <person name="Peeters S.H."/>
            <person name="Heuer A."/>
            <person name="Rast P."/>
            <person name="Oberbeckmann S."/>
            <person name="Bunk B."/>
            <person name="Jeske O."/>
            <person name="Meyerdierks A."/>
            <person name="Storesund J.E."/>
            <person name="Kallscheuer N."/>
            <person name="Luecker S."/>
            <person name="Lage O.M."/>
            <person name="Pohl T."/>
            <person name="Merkel B.J."/>
            <person name="Hornburger P."/>
            <person name="Mueller R.-W."/>
            <person name="Bruemmer F."/>
            <person name="Labrenz M."/>
            <person name="Spormann A.M."/>
            <person name="Op den Camp H."/>
            <person name="Overmann J."/>
            <person name="Amann R."/>
            <person name="Jetten M.S.M."/>
            <person name="Mascher T."/>
            <person name="Medema M.H."/>
            <person name="Devos D.P."/>
            <person name="Kaster A.-K."/>
            <person name="Ovreas L."/>
            <person name="Rohde M."/>
            <person name="Galperin M.Y."/>
            <person name="Jogler C."/>
        </authorList>
    </citation>
    <scope>NUCLEOTIDE SEQUENCE [LARGE SCALE GENOMIC DNA]</scope>
    <source>
        <strain evidence="6 7">CA12</strain>
    </source>
</reference>
<dbReference type="InterPro" id="IPR006062">
    <property type="entry name" value="His_biosynth"/>
</dbReference>
<keyword evidence="7" id="KW-1185">Reference proteome</keyword>
<dbReference type="EMBL" id="CP036265">
    <property type="protein sequence ID" value="QDT17054.1"/>
    <property type="molecule type" value="Genomic_DNA"/>
</dbReference>
<name>A0A517PCE7_9PLAN</name>
<evidence type="ECO:0000256" key="5">
    <source>
        <dbReference type="RuleBase" id="RU003657"/>
    </source>
</evidence>
<dbReference type="GO" id="GO:0000105">
    <property type="term" value="P:L-histidine biosynthetic process"/>
    <property type="evidence" value="ECO:0007669"/>
    <property type="project" value="UniProtKB-KW"/>
</dbReference>
<dbReference type="SUPFAM" id="SSF51366">
    <property type="entry name" value="Ribulose-phoshate binding barrel"/>
    <property type="match status" value="1"/>
</dbReference>
<keyword evidence="2 5" id="KW-0028">Amino-acid biosynthesis</keyword>
<keyword evidence="3 5" id="KW-0368">Histidine biosynthesis</keyword>
<dbReference type="RefSeq" id="WP_145359962.1">
    <property type="nucleotide sequence ID" value="NZ_CP036265.1"/>
</dbReference>
<evidence type="ECO:0000313" key="7">
    <source>
        <dbReference type="Proteomes" id="UP000318741"/>
    </source>
</evidence>
<evidence type="ECO:0000256" key="4">
    <source>
        <dbReference type="ARBA" id="ARBA00029440"/>
    </source>
</evidence>
<comment type="pathway">
    <text evidence="4">Amino-acid biosynthesis.</text>
</comment>
<dbReference type="AlphaFoldDB" id="A0A517PCE7"/>
<dbReference type="KEGG" id="acaf:CA12_31650"/>
<gene>
    <name evidence="6" type="primary">priA_1</name>
    <name evidence="6" type="ORF">CA12_31650</name>
</gene>
<dbReference type="Pfam" id="PF00977">
    <property type="entry name" value="His_biosynth"/>
    <property type="match status" value="1"/>
</dbReference>
<dbReference type="Gene3D" id="3.20.20.70">
    <property type="entry name" value="Aldolase class I"/>
    <property type="match status" value="1"/>
</dbReference>
<evidence type="ECO:0000256" key="1">
    <source>
        <dbReference type="ARBA" id="ARBA00009667"/>
    </source>
</evidence>
<evidence type="ECO:0000256" key="3">
    <source>
        <dbReference type="ARBA" id="ARBA00023102"/>
    </source>
</evidence>
<dbReference type="GO" id="GO:0003949">
    <property type="term" value="F:1-(5-phosphoribosyl)-5-[(5-phosphoribosylamino)methylideneamino]imidazole-4-carboxamide isomerase activity"/>
    <property type="evidence" value="ECO:0007669"/>
    <property type="project" value="UniProtKB-EC"/>
</dbReference>